<dbReference type="InterPro" id="IPR000719">
    <property type="entry name" value="Prot_kinase_dom"/>
</dbReference>
<dbReference type="Proteomes" id="UP001152747">
    <property type="component" value="Unassembled WGS sequence"/>
</dbReference>
<dbReference type="FunFam" id="1.10.510.10:FF:001002">
    <property type="entry name" value="Protein CBG10779"/>
    <property type="match status" value="1"/>
</dbReference>
<gene>
    <name evidence="2" type="ORF">CAMP_LOCUS2887</name>
</gene>
<dbReference type="Pfam" id="PF00069">
    <property type="entry name" value="Pkinase"/>
    <property type="match status" value="1"/>
</dbReference>
<organism evidence="2 3">
    <name type="scientific">Caenorhabditis angaria</name>
    <dbReference type="NCBI Taxonomy" id="860376"/>
    <lineage>
        <taxon>Eukaryota</taxon>
        <taxon>Metazoa</taxon>
        <taxon>Ecdysozoa</taxon>
        <taxon>Nematoda</taxon>
        <taxon>Chromadorea</taxon>
        <taxon>Rhabditida</taxon>
        <taxon>Rhabditina</taxon>
        <taxon>Rhabditomorpha</taxon>
        <taxon>Rhabditoidea</taxon>
        <taxon>Rhabditidae</taxon>
        <taxon>Peloderinae</taxon>
        <taxon>Caenorhabditis</taxon>
    </lineage>
</organism>
<name>A0A9P1I8Q0_9PELO</name>
<dbReference type="SMART" id="SM00220">
    <property type="entry name" value="S_TKc"/>
    <property type="match status" value="1"/>
</dbReference>
<accession>A0A9P1I8Q0</accession>
<dbReference type="GO" id="GO:0005524">
    <property type="term" value="F:ATP binding"/>
    <property type="evidence" value="ECO:0007669"/>
    <property type="project" value="InterPro"/>
</dbReference>
<dbReference type="OrthoDB" id="5979581at2759"/>
<proteinExistence type="predicted"/>
<comment type="caution">
    <text evidence="2">The sequence shown here is derived from an EMBL/GenBank/DDBJ whole genome shotgun (WGS) entry which is preliminary data.</text>
</comment>
<dbReference type="InterPro" id="IPR011009">
    <property type="entry name" value="Kinase-like_dom_sf"/>
</dbReference>
<dbReference type="Gene3D" id="1.10.510.10">
    <property type="entry name" value="Transferase(Phosphotransferase) domain 1"/>
    <property type="match status" value="1"/>
</dbReference>
<evidence type="ECO:0000313" key="3">
    <source>
        <dbReference type="Proteomes" id="UP001152747"/>
    </source>
</evidence>
<dbReference type="GO" id="GO:0004672">
    <property type="term" value="F:protein kinase activity"/>
    <property type="evidence" value="ECO:0007669"/>
    <property type="project" value="InterPro"/>
</dbReference>
<dbReference type="AlphaFoldDB" id="A0A9P1I8Q0"/>
<dbReference type="EMBL" id="CANHGI010000001">
    <property type="protein sequence ID" value="CAI5440250.1"/>
    <property type="molecule type" value="Genomic_DNA"/>
</dbReference>
<dbReference type="PROSITE" id="PS50011">
    <property type="entry name" value="PROTEIN_KINASE_DOM"/>
    <property type="match status" value="1"/>
</dbReference>
<protein>
    <recommendedName>
        <fullName evidence="1">Protein kinase domain-containing protein</fullName>
    </recommendedName>
</protein>
<sequence length="350" mass="40346">MTTRPKIKVASIINGKYLAFRKLGEGGCGSIYEVALVKCPQKRFACKAETTVPDEDPTLPMEHKVIQLLNERNSQHSVELLEKGKGENYQFLVMTLLGPSLDAIRSTLPLKKFSTFSTLVVIIQALDSLKELHDIGFIHRDVKPANFAIGTLGTPKQRLLHVLDFGIARQYVTKTEDGRQKMRRQRKIVPFRGTLRYCSVATQERKEQGRHDDLWSLFYMLVEFSKGSLPWEGLTDEEELRKLKSDMQELTNGLDEEYVRFSQHLQILVYSSKPDYEILRRLLLNVFIRRKFKANMKVDWEHGGRYEHYFEKKTATLLLFDVFLTNSSRNGSKLVLRKQTAGEIFIIVSA</sequence>
<dbReference type="InterPro" id="IPR050235">
    <property type="entry name" value="CK1_Ser-Thr_kinase"/>
</dbReference>
<feature type="domain" description="Protein kinase" evidence="1">
    <location>
        <begin position="17"/>
        <end position="288"/>
    </location>
</feature>
<evidence type="ECO:0000259" key="1">
    <source>
        <dbReference type="PROSITE" id="PS50011"/>
    </source>
</evidence>
<reference evidence="2" key="1">
    <citation type="submission" date="2022-11" db="EMBL/GenBank/DDBJ databases">
        <authorList>
            <person name="Kikuchi T."/>
        </authorList>
    </citation>
    <scope>NUCLEOTIDE SEQUENCE</scope>
    <source>
        <strain evidence="2">PS1010</strain>
    </source>
</reference>
<evidence type="ECO:0000313" key="2">
    <source>
        <dbReference type="EMBL" id="CAI5440250.1"/>
    </source>
</evidence>
<keyword evidence="3" id="KW-1185">Reference proteome</keyword>
<dbReference type="SUPFAM" id="SSF56112">
    <property type="entry name" value="Protein kinase-like (PK-like)"/>
    <property type="match status" value="1"/>
</dbReference>
<dbReference type="PANTHER" id="PTHR11909">
    <property type="entry name" value="CASEIN KINASE-RELATED"/>
    <property type="match status" value="1"/>
</dbReference>